<dbReference type="EMBL" id="LXTC01000004">
    <property type="protein sequence ID" value="OBA20416.1"/>
    <property type="molecule type" value="Genomic_DNA"/>
</dbReference>
<evidence type="ECO:0000256" key="2">
    <source>
        <dbReference type="ARBA" id="ARBA00022737"/>
    </source>
</evidence>
<dbReference type="InterPro" id="IPR032675">
    <property type="entry name" value="LRR_dom_sf"/>
</dbReference>
<dbReference type="InterPro" id="IPR003591">
    <property type="entry name" value="Leu-rich_rpt_typical-subtyp"/>
</dbReference>
<dbReference type="SUPFAM" id="SSF52058">
    <property type="entry name" value="L domain-like"/>
    <property type="match status" value="2"/>
</dbReference>
<dbReference type="GO" id="GO:0035591">
    <property type="term" value="F:signaling adaptor activity"/>
    <property type="evidence" value="ECO:0007669"/>
    <property type="project" value="TreeGrafter"/>
</dbReference>
<feature type="compositionally biased region" description="Polar residues" evidence="3">
    <location>
        <begin position="178"/>
        <end position="193"/>
    </location>
</feature>
<sequence length="992" mass="110659">MADQYRHAHEQAGELPLRHIFLPSGSSPALPRAAHPAGGHALTSTVLTPAATRDSELHLTQQQIHQLEGLLEQARGQPDDLPLRGSPLKLFGSEYDTFTKAILTRFVDQARSTANSVQRAPAPEPVEPAPSAELAPRLNIKHFTRAGDYTDHDFMQNADHVFAHLQRKGLPADAARQNQPLLSHTQTTATSTPKLKPRDSLDMYSYSTRSHSDLPRTRLCSPPAAPSDYTALDRSSWASGARLCSTLALSDDHVDHASYTFDELSDLASHSSEHSSPVQPARNARSTRFHSPSPRLDDARGDLFPLFESSMTSVKQFMKPPKRRAAASTREANDTREPAAENLIKWKRASQLRLLSASSKANLPDKTHHSNKTRHSNKANHSNANAPGGADSHYVKGTVKPGAFPGQYGDMIFDAQENMWVSNDKKNDVGGSLDSIEDLFSDCDALKLHLQSRPGVLVQPDKAKDRRPLEVSFQFPASENSPVTKTHAADLTSVSECGNATFSQSNKELVSLITGSTNQIVWDTITSIDLSDKNIDRVENLEQYLPAVKSIDLSKNRLRFIEGLPLALFELDVTSNSLSDMASFHKFHDLQVVNASFNSFRSFSCLSNNVNLTKVNLMGNQIESLNGFPAIHALISLDLSRNHIRGHVHLENLQLPNLKELNLSENLISNITGIESLENLRILNVNENRIVALSCSRTHRRLKKLLCKFNDLNELKLDCFPFLRILRLDGNSLVSITGLKKLEHLHELSAKSQSSPQIVESFFRAAADVPSVDFSGNSSLVQLLPNISVDAFYNINQLNLSAVGLSILPGDFSEKFFNVRELNLSFNKLSDLKALQNLKQLKKLQVLSNNITKMEDILTGLQRSRKTLKSLDMRLNIINFEFYPYVFSPQELQLVKENHGKSAAESPIPIQALEDIESFTIHYNALSKSRNEWQARDNEFFRQMRKEGKDRRLKERLDYETILIGYFPNLKELDGSDVPHERRAAFGNLTGQ</sequence>
<dbReference type="SMART" id="SM00365">
    <property type="entry name" value="LRR_SD22"/>
    <property type="match status" value="4"/>
</dbReference>
<feature type="region of interest" description="Disordered" evidence="3">
    <location>
        <begin position="358"/>
        <end position="394"/>
    </location>
</feature>
<evidence type="ECO:0000256" key="1">
    <source>
        <dbReference type="ARBA" id="ARBA00022614"/>
    </source>
</evidence>
<keyword evidence="1" id="KW-0433">Leucine-rich repeat</keyword>
<dbReference type="PROSITE" id="PS51450">
    <property type="entry name" value="LRR"/>
    <property type="match status" value="3"/>
</dbReference>
<feature type="region of interest" description="Disordered" evidence="3">
    <location>
        <begin position="314"/>
        <end position="343"/>
    </location>
</feature>
<reference evidence="4 5" key="1">
    <citation type="submission" date="2016-05" db="EMBL/GenBank/DDBJ databases">
        <title>Comparative genomics of biotechnologically important yeasts.</title>
        <authorList>
            <consortium name="DOE Joint Genome Institute"/>
            <person name="Riley R."/>
            <person name="Haridas S."/>
            <person name="Wolfe K.H."/>
            <person name="Lopes M.R."/>
            <person name="Hittinger C.T."/>
            <person name="Goker M."/>
            <person name="Salamov A."/>
            <person name="Wisecaver J."/>
            <person name="Long T.M."/>
            <person name="Aerts A.L."/>
            <person name="Barry K."/>
            <person name="Choi C."/>
            <person name="Clum A."/>
            <person name="Coughlan A.Y."/>
            <person name="Deshpande S."/>
            <person name="Douglass A.P."/>
            <person name="Hanson S.J."/>
            <person name="Klenk H.-P."/>
            <person name="LaButti K."/>
            <person name="Lapidus A."/>
            <person name="Lindquist E."/>
            <person name="Lipzen A."/>
            <person name="Meier-kolthoff J.P."/>
            <person name="Ohm R.A."/>
            <person name="Otillar R.P."/>
            <person name="Pangilinan J."/>
            <person name="Peng Y."/>
            <person name="Rokas A."/>
            <person name="Rosa C.A."/>
            <person name="Scheuner C."/>
            <person name="Sibirny A.A."/>
            <person name="Slot J.C."/>
            <person name="Stielow J.B."/>
            <person name="Sun H."/>
            <person name="Kurtzman C.P."/>
            <person name="Blackwell M."/>
            <person name="Grigoriev I.V."/>
            <person name="Jeffries T.W."/>
        </authorList>
    </citation>
    <scope>NUCLEOTIDE SEQUENCE [LARGE SCALE GENOMIC DNA]</scope>
    <source>
        <strain evidence="4 5">NRRL YB-4993</strain>
    </source>
</reference>
<evidence type="ECO:0000256" key="3">
    <source>
        <dbReference type="SAM" id="MobiDB-lite"/>
    </source>
</evidence>
<evidence type="ECO:0000313" key="5">
    <source>
        <dbReference type="Proteomes" id="UP000092555"/>
    </source>
</evidence>
<dbReference type="Gene3D" id="3.80.10.10">
    <property type="entry name" value="Ribonuclease Inhibitor"/>
    <property type="match status" value="4"/>
</dbReference>
<dbReference type="PANTHER" id="PTHR47566:SF1">
    <property type="entry name" value="PROTEIN NUD1"/>
    <property type="match status" value="1"/>
</dbReference>
<evidence type="ECO:0000313" key="4">
    <source>
        <dbReference type="EMBL" id="OBA20416.1"/>
    </source>
</evidence>
<dbReference type="Proteomes" id="UP000092555">
    <property type="component" value="Unassembled WGS sequence"/>
</dbReference>
<feature type="region of interest" description="Disordered" evidence="3">
    <location>
        <begin position="270"/>
        <end position="297"/>
    </location>
</feature>
<comment type="caution">
    <text evidence="4">The sequence shown here is derived from an EMBL/GenBank/DDBJ whole genome shotgun (WGS) entry which is preliminary data.</text>
</comment>
<dbReference type="STRING" id="869754.A0A1A0H8S9"/>
<dbReference type="SMART" id="SM00369">
    <property type="entry name" value="LRR_TYP"/>
    <property type="match status" value="5"/>
</dbReference>
<dbReference type="RefSeq" id="XP_018710938.1">
    <property type="nucleotide sequence ID" value="XM_018857758.1"/>
</dbReference>
<name>A0A1A0H8S9_9ASCO</name>
<accession>A0A1A0H8S9</accession>
<proteinExistence type="predicted"/>
<keyword evidence="5" id="KW-1185">Reference proteome</keyword>
<dbReference type="InterPro" id="IPR001611">
    <property type="entry name" value="Leu-rich_rpt"/>
</dbReference>
<feature type="compositionally biased region" description="Basic residues" evidence="3">
    <location>
        <begin position="369"/>
        <end position="378"/>
    </location>
</feature>
<gene>
    <name evidence="4" type="ORF">METBIDRAFT_44200</name>
</gene>
<dbReference type="AlphaFoldDB" id="A0A1A0H8S9"/>
<dbReference type="InterPro" id="IPR052574">
    <property type="entry name" value="CDIRP"/>
</dbReference>
<dbReference type="OrthoDB" id="7451790at2759"/>
<protein>
    <submittedName>
        <fullName evidence="4">L domain-like protein</fullName>
    </submittedName>
</protein>
<feature type="region of interest" description="Disordered" evidence="3">
    <location>
        <begin position="178"/>
        <end position="222"/>
    </location>
</feature>
<organism evidence="4 5">
    <name type="scientific">Metschnikowia bicuspidata var. bicuspidata NRRL YB-4993</name>
    <dbReference type="NCBI Taxonomy" id="869754"/>
    <lineage>
        <taxon>Eukaryota</taxon>
        <taxon>Fungi</taxon>
        <taxon>Dikarya</taxon>
        <taxon>Ascomycota</taxon>
        <taxon>Saccharomycotina</taxon>
        <taxon>Pichiomycetes</taxon>
        <taxon>Metschnikowiaceae</taxon>
        <taxon>Metschnikowia</taxon>
    </lineage>
</organism>
<keyword evidence="2" id="KW-0677">Repeat</keyword>
<dbReference type="GeneID" id="30030734"/>
<dbReference type="PANTHER" id="PTHR47566">
    <property type="match status" value="1"/>
</dbReference>